<dbReference type="Proteomes" id="UP000004810">
    <property type="component" value="Unassembled WGS sequence"/>
</dbReference>
<dbReference type="GO" id="GO:0016242">
    <property type="term" value="P:negative regulation of macroautophagy"/>
    <property type="evidence" value="ECO:0007669"/>
    <property type="project" value="TreeGrafter"/>
</dbReference>
<name>J9EHN1_WUCBA</name>
<feature type="domain" description="FAT" evidence="1">
    <location>
        <begin position="100"/>
        <end position="697"/>
    </location>
</feature>
<dbReference type="GO" id="GO:0031932">
    <property type="term" value="C:TORC2 complex"/>
    <property type="evidence" value="ECO:0007669"/>
    <property type="project" value="TreeGrafter"/>
</dbReference>
<dbReference type="EMBL" id="ADBV01003476">
    <property type="protein sequence ID" value="EJW81648.1"/>
    <property type="molecule type" value="Genomic_DNA"/>
</dbReference>
<dbReference type="Gene3D" id="1.20.120.150">
    <property type="entry name" value="FKBP12-rapamycin binding domain"/>
    <property type="match status" value="1"/>
</dbReference>
<accession>J9EHN1</accession>
<dbReference type="InterPro" id="IPR016024">
    <property type="entry name" value="ARM-type_fold"/>
</dbReference>
<dbReference type="GO" id="GO:0038202">
    <property type="term" value="P:TORC1 signaling"/>
    <property type="evidence" value="ECO:0007669"/>
    <property type="project" value="TreeGrafter"/>
</dbReference>
<protein>
    <recommendedName>
        <fullName evidence="1">FAT domain-containing protein</fullName>
    </recommendedName>
</protein>
<dbReference type="SUPFAM" id="SSF47212">
    <property type="entry name" value="FKBP12-rapamycin-binding domain of FKBP-rapamycin-associated protein (FRAP)"/>
    <property type="match status" value="1"/>
</dbReference>
<dbReference type="InterPro" id="IPR014009">
    <property type="entry name" value="PIK_FAT"/>
</dbReference>
<feature type="non-terminal residue" evidence="2">
    <location>
        <position position="765"/>
    </location>
</feature>
<comment type="caution">
    <text evidence="2">The sequence shown here is derived from an EMBL/GenBank/DDBJ whole genome shotgun (WGS) entry which is preliminary data.</text>
</comment>
<feature type="non-terminal residue" evidence="2">
    <location>
        <position position="1"/>
    </location>
</feature>
<dbReference type="PANTHER" id="PTHR11139:SF9">
    <property type="entry name" value="SERINE_THREONINE-PROTEIN KINASE MTOR"/>
    <property type="match status" value="1"/>
</dbReference>
<dbReference type="GO" id="GO:0004674">
    <property type="term" value="F:protein serine/threonine kinase activity"/>
    <property type="evidence" value="ECO:0007669"/>
    <property type="project" value="TreeGrafter"/>
</dbReference>
<proteinExistence type="predicted"/>
<dbReference type="GO" id="GO:0031931">
    <property type="term" value="C:TORC1 complex"/>
    <property type="evidence" value="ECO:0007669"/>
    <property type="project" value="TreeGrafter"/>
</dbReference>
<dbReference type="InterPro" id="IPR036738">
    <property type="entry name" value="FRB_sf"/>
</dbReference>
<reference evidence="3" key="1">
    <citation type="submission" date="2012-08" db="EMBL/GenBank/DDBJ databases">
        <title>The Genome Sequence of Wuchereria bancrofti.</title>
        <authorList>
            <person name="Nutman T.B."/>
            <person name="Fink D.L."/>
            <person name="Russ C."/>
            <person name="Young S."/>
            <person name="Zeng Q."/>
            <person name="Koehrsen M."/>
            <person name="Alvarado L."/>
            <person name="Berlin A."/>
            <person name="Chapman S.B."/>
            <person name="Chen Z."/>
            <person name="Freedman E."/>
            <person name="Gellesch M."/>
            <person name="Goldberg J."/>
            <person name="Griggs A."/>
            <person name="Gujja S."/>
            <person name="Heilman E.R."/>
            <person name="Heiman D."/>
            <person name="Hepburn T."/>
            <person name="Howarth C."/>
            <person name="Jen D."/>
            <person name="Larson L."/>
            <person name="Lewis B."/>
            <person name="Mehta T."/>
            <person name="Park D."/>
            <person name="Pearson M."/>
            <person name="Roberts A."/>
            <person name="Saif S."/>
            <person name="Shea T."/>
            <person name="Shenoy N."/>
            <person name="Sisk P."/>
            <person name="Stolte C."/>
            <person name="Sykes S."/>
            <person name="Walk T."/>
            <person name="White J."/>
            <person name="Yandava C."/>
            <person name="Haas B."/>
            <person name="Henn M.R."/>
            <person name="Nusbaum C."/>
            <person name="Birren B."/>
        </authorList>
    </citation>
    <scope>NUCLEOTIDE SEQUENCE [LARGE SCALE GENOMIC DNA]</scope>
    <source>
        <strain evidence="3">NA</strain>
    </source>
</reference>
<dbReference type="PROSITE" id="PS51189">
    <property type="entry name" value="FAT"/>
    <property type="match status" value="1"/>
</dbReference>
<dbReference type="SUPFAM" id="SSF48371">
    <property type="entry name" value="ARM repeat"/>
    <property type="match status" value="1"/>
</dbReference>
<dbReference type="Pfam" id="PF02259">
    <property type="entry name" value="FAT"/>
    <property type="match status" value="1"/>
</dbReference>
<dbReference type="InterPro" id="IPR003151">
    <property type="entry name" value="PIK-rel_kinase_FAT"/>
</dbReference>
<dbReference type="AlphaFoldDB" id="J9EHN1"/>
<organism evidence="2 3">
    <name type="scientific">Wuchereria bancrofti</name>
    <dbReference type="NCBI Taxonomy" id="6293"/>
    <lineage>
        <taxon>Eukaryota</taxon>
        <taxon>Metazoa</taxon>
        <taxon>Ecdysozoa</taxon>
        <taxon>Nematoda</taxon>
        <taxon>Chromadorea</taxon>
        <taxon>Rhabditida</taxon>
        <taxon>Spirurina</taxon>
        <taxon>Spiruromorpha</taxon>
        <taxon>Filarioidea</taxon>
        <taxon>Onchocercidae</taxon>
        <taxon>Wuchereria</taxon>
    </lineage>
</organism>
<dbReference type="InterPro" id="IPR057564">
    <property type="entry name" value="HEAT_ATR"/>
</dbReference>
<dbReference type="InterPro" id="IPR050517">
    <property type="entry name" value="DDR_Repair_Kinase"/>
</dbReference>
<evidence type="ECO:0000313" key="3">
    <source>
        <dbReference type="Proteomes" id="UP000004810"/>
    </source>
</evidence>
<dbReference type="GO" id="GO:0044877">
    <property type="term" value="F:protein-containing complex binding"/>
    <property type="evidence" value="ECO:0007669"/>
    <property type="project" value="InterPro"/>
</dbReference>
<dbReference type="GO" id="GO:0005737">
    <property type="term" value="C:cytoplasm"/>
    <property type="evidence" value="ECO:0007669"/>
    <property type="project" value="TreeGrafter"/>
</dbReference>
<dbReference type="GO" id="GO:0005634">
    <property type="term" value="C:nucleus"/>
    <property type="evidence" value="ECO:0007669"/>
    <property type="project" value="TreeGrafter"/>
</dbReference>
<sequence length="765" mass="87725">DWDQWLVLLRIQFIRQSPSAALRACAPLADVHISLAKDLFNAAFMSVWTDLDEMQQRDLETNLKYALDSSNHTDIIQTILNLAEFMDHSEKGPLPVGSERLCKCAEQTRAYAKALRYTELNIREKFNRDPDPEHCRSLITYANKLNLQEEAAGIVAFARQHNMEIGRQGRWYEKLNEWEKALEIYNNETFITDELYEHQMRCLEALGQWAELNDLGKKAFAEVGAAASATRRQNMAITAARGSWAIENWETMDYYVKQINENNQDGSFLRAVLAIRNEQYHDALAYIEKVRDMCDTELTAMASESYERAYGAMILVQQLTELEEAIEYKMWPDRRIRIAVVWSRRLQGCRPNIEQWQRLLLVKSLVLSRNEMRPLWIKFSSLCRQYGKLSMSRRILADLLGLKRNEELHEISDLPMDKPSLVLAVCKQYWAENLNELACNTLEKLINQFEIEKREIKKNSEICRLMAKCCLKLGDCSHVVQSLQPSLSPPLTQTMKFYTNATVYDPTWYKAWHKLASAYFNAAMYQTQNSFSPAPPPPPFIGAMPSSPSYSPFGSIIDRDILSDILIPELYPQPPPSDAVIVNPPSPAPNQAMIFFAKQAVSSFINAVTLAEGSRLEDTLRFLTLWFKHGDQVEVFETIKESLKLLPVEMWLEVIPQLMARLDSKQNVAQLIKEVVIDLSKVHPQSLVYALTVAAKSANLRRSAVATEILTIMSDSQSTLVEQAKLVSDELIRCAILWHEQWHEALDDASRLYFQVKNTDHTPEL</sequence>
<dbReference type="Pfam" id="PF23593">
    <property type="entry name" value="HEAT_ATR"/>
    <property type="match status" value="1"/>
</dbReference>
<dbReference type="InterPro" id="IPR009076">
    <property type="entry name" value="FRB_dom"/>
</dbReference>
<dbReference type="Pfam" id="PF08771">
    <property type="entry name" value="FRB_dom"/>
    <property type="match status" value="1"/>
</dbReference>
<dbReference type="PANTHER" id="PTHR11139">
    <property type="entry name" value="ATAXIA TELANGIECTASIA MUTATED ATM -RELATED"/>
    <property type="match status" value="1"/>
</dbReference>
<gene>
    <name evidence="2" type="ORF">WUBG_07442</name>
</gene>
<evidence type="ECO:0000259" key="1">
    <source>
        <dbReference type="PROSITE" id="PS51189"/>
    </source>
</evidence>
<evidence type="ECO:0000313" key="2">
    <source>
        <dbReference type="EMBL" id="EJW81648.1"/>
    </source>
</evidence>